<evidence type="ECO:0000256" key="2">
    <source>
        <dbReference type="SAM" id="MobiDB-lite"/>
    </source>
</evidence>
<keyword evidence="4" id="KW-1185">Reference proteome</keyword>
<dbReference type="VEuPathDB" id="FungiDB:BO80DRAFT_419161"/>
<dbReference type="OrthoDB" id="4486611at2759"/>
<gene>
    <name evidence="3" type="ORF">BO80DRAFT_419161</name>
</gene>
<feature type="compositionally biased region" description="Low complexity" evidence="2">
    <location>
        <begin position="453"/>
        <end position="473"/>
    </location>
</feature>
<feature type="region of interest" description="Disordered" evidence="2">
    <location>
        <begin position="414"/>
        <end position="510"/>
    </location>
</feature>
<dbReference type="EMBL" id="KZ824495">
    <property type="protein sequence ID" value="RAK95351.1"/>
    <property type="molecule type" value="Genomic_DNA"/>
</dbReference>
<dbReference type="RefSeq" id="XP_025569679.1">
    <property type="nucleotide sequence ID" value="XM_025718295.1"/>
</dbReference>
<organism evidence="3 4">
    <name type="scientific">Aspergillus ibericus CBS 121593</name>
    <dbReference type="NCBI Taxonomy" id="1448316"/>
    <lineage>
        <taxon>Eukaryota</taxon>
        <taxon>Fungi</taxon>
        <taxon>Dikarya</taxon>
        <taxon>Ascomycota</taxon>
        <taxon>Pezizomycotina</taxon>
        <taxon>Eurotiomycetes</taxon>
        <taxon>Eurotiomycetidae</taxon>
        <taxon>Eurotiales</taxon>
        <taxon>Aspergillaceae</taxon>
        <taxon>Aspergillus</taxon>
        <taxon>Aspergillus subgen. Circumdati</taxon>
    </lineage>
</organism>
<feature type="coiled-coil region" evidence="1">
    <location>
        <begin position="36"/>
        <end position="187"/>
    </location>
</feature>
<dbReference type="AlphaFoldDB" id="A0A395GIQ9"/>
<evidence type="ECO:0000313" key="4">
    <source>
        <dbReference type="Proteomes" id="UP000249402"/>
    </source>
</evidence>
<feature type="compositionally biased region" description="Polar residues" evidence="2">
    <location>
        <begin position="498"/>
        <end position="510"/>
    </location>
</feature>
<evidence type="ECO:0000313" key="3">
    <source>
        <dbReference type="EMBL" id="RAK95351.1"/>
    </source>
</evidence>
<proteinExistence type="predicted"/>
<accession>A0A395GIQ9</accession>
<protein>
    <submittedName>
        <fullName evidence="3">Uncharacterized protein</fullName>
    </submittedName>
</protein>
<reference evidence="3 4" key="1">
    <citation type="submission" date="2018-02" db="EMBL/GenBank/DDBJ databases">
        <title>The genomes of Aspergillus section Nigri reveals drivers in fungal speciation.</title>
        <authorList>
            <consortium name="DOE Joint Genome Institute"/>
            <person name="Vesth T.C."/>
            <person name="Nybo J."/>
            <person name="Theobald S."/>
            <person name="Brandl J."/>
            <person name="Frisvad J.C."/>
            <person name="Nielsen K.F."/>
            <person name="Lyhne E.K."/>
            <person name="Kogle M.E."/>
            <person name="Kuo A."/>
            <person name="Riley R."/>
            <person name="Clum A."/>
            <person name="Nolan M."/>
            <person name="Lipzen A."/>
            <person name="Salamov A."/>
            <person name="Henrissat B."/>
            <person name="Wiebenga A."/>
            <person name="De vries R.P."/>
            <person name="Grigoriev I.V."/>
            <person name="Mortensen U.H."/>
            <person name="Andersen M.R."/>
            <person name="Baker S.E."/>
        </authorList>
    </citation>
    <scope>NUCLEOTIDE SEQUENCE [LARGE SCALE GENOMIC DNA]</scope>
    <source>
        <strain evidence="3 4">CBS 121593</strain>
    </source>
</reference>
<dbReference type="Proteomes" id="UP000249402">
    <property type="component" value="Unassembled WGS sequence"/>
</dbReference>
<name>A0A395GIQ9_9EURO</name>
<keyword evidence="1" id="KW-0175">Coiled coil</keyword>
<sequence length="510" mass="58123">MTSNPKTKERNFQSSLKSLETAMKDVMSFSKIFMTMEDLQSQNKELKGKLEDAHRIIEEHQSKICTEQRRNEDFADKISQIAQKWAEEKKDLQTLVEDVKKQSSITAQKRENELNKRVEAAERALHQSQRKLDKQGLTVSRLESTLKETELQLKELEMDTMVHEIEKESILNKFRTVEDRLKDLTEEFFESTLISSDSIEVQEPRPTQFTNAQFGFPLISYLPNGNLEYPRPAFAQSVIAERLVRDIFISTYLNAPSGRTSMGEFLQRSSGLRPRQKAILRSLLTNAFQTEEERLQTEALETAFSITNKTLESLCRPERLNDFRQSLYGFLRLAADVWCSVRKSSFLFHATIAPAGYPGRWRYSETHNTTDNKVWKTSSCKFLVLFPHIFDEQESQIFYDGLLWVETSDSNSSALRLQGHPPLRPEKHGAALKAAKGQEDMSLSNAKTPMDDSSSIIGIGQQASRSSRSRSCSGTPGRSNKNLRRNRHNNSEPGAIDGTQTSFSDPTISS</sequence>
<evidence type="ECO:0000256" key="1">
    <source>
        <dbReference type="SAM" id="Coils"/>
    </source>
</evidence>
<dbReference type="GeneID" id="37223160"/>